<name>A0ABV3QDP8_9GAMM</name>
<sequence>MKLLRDFLRLRTPRRSLFAARRDARRRVYVVTVPAPLVAPSVDLQRQAEARVVVPLSSPRHLQLASSH</sequence>
<comment type="caution">
    <text evidence="1">The sequence shown here is derived from an EMBL/GenBank/DDBJ whole genome shotgun (WGS) entry which is preliminary data.</text>
</comment>
<proteinExistence type="predicted"/>
<accession>A0ABV3QDP8</accession>
<reference evidence="1 2" key="1">
    <citation type="submission" date="2024-06" db="EMBL/GenBank/DDBJ databases">
        <authorList>
            <person name="Woo H."/>
        </authorList>
    </citation>
    <scope>NUCLEOTIDE SEQUENCE [LARGE SCALE GENOMIC DNA]</scope>
    <source>
        <strain evidence="1 2">Si-c</strain>
    </source>
</reference>
<keyword evidence="2" id="KW-1185">Reference proteome</keyword>
<dbReference type="Proteomes" id="UP001556220">
    <property type="component" value="Unassembled WGS sequence"/>
</dbReference>
<dbReference type="EMBL" id="JBFOHK010000002">
    <property type="protein sequence ID" value="MEW9571953.1"/>
    <property type="molecule type" value="Genomic_DNA"/>
</dbReference>
<dbReference type="RefSeq" id="WP_367854018.1">
    <property type="nucleotide sequence ID" value="NZ_JBFOHK010000002.1"/>
</dbReference>
<organism evidence="1 2">
    <name type="scientific">Rhodanobacter lycopersici</name>
    <dbReference type="NCBI Taxonomy" id="3162487"/>
    <lineage>
        <taxon>Bacteria</taxon>
        <taxon>Pseudomonadati</taxon>
        <taxon>Pseudomonadota</taxon>
        <taxon>Gammaproteobacteria</taxon>
        <taxon>Lysobacterales</taxon>
        <taxon>Rhodanobacteraceae</taxon>
        <taxon>Rhodanobacter</taxon>
    </lineage>
</organism>
<protein>
    <submittedName>
        <fullName evidence="1">Uncharacterized protein</fullName>
    </submittedName>
</protein>
<evidence type="ECO:0000313" key="1">
    <source>
        <dbReference type="EMBL" id="MEW9571953.1"/>
    </source>
</evidence>
<gene>
    <name evidence="1" type="ORF">ABQJ54_09320</name>
</gene>
<evidence type="ECO:0000313" key="2">
    <source>
        <dbReference type="Proteomes" id="UP001556220"/>
    </source>
</evidence>